<dbReference type="EMBL" id="JAUJYN010000006">
    <property type="protein sequence ID" value="KAK1268200.1"/>
    <property type="molecule type" value="Genomic_DNA"/>
</dbReference>
<dbReference type="Proteomes" id="UP001179952">
    <property type="component" value="Unassembled WGS sequence"/>
</dbReference>
<evidence type="ECO:0000313" key="1">
    <source>
        <dbReference type="EMBL" id="KAK1268200.1"/>
    </source>
</evidence>
<accession>A0AAV9AV93</accession>
<dbReference type="AlphaFoldDB" id="A0AAV9AV93"/>
<proteinExistence type="predicted"/>
<comment type="caution">
    <text evidence="1">The sequence shown here is derived from an EMBL/GenBank/DDBJ whole genome shotgun (WGS) entry which is preliminary data.</text>
</comment>
<organism evidence="1 2">
    <name type="scientific">Acorus gramineus</name>
    <name type="common">Dwarf sweet flag</name>
    <dbReference type="NCBI Taxonomy" id="55184"/>
    <lineage>
        <taxon>Eukaryota</taxon>
        <taxon>Viridiplantae</taxon>
        <taxon>Streptophyta</taxon>
        <taxon>Embryophyta</taxon>
        <taxon>Tracheophyta</taxon>
        <taxon>Spermatophyta</taxon>
        <taxon>Magnoliopsida</taxon>
        <taxon>Liliopsida</taxon>
        <taxon>Acoraceae</taxon>
        <taxon>Acorus</taxon>
    </lineage>
</organism>
<keyword evidence="2" id="KW-1185">Reference proteome</keyword>
<name>A0AAV9AV93_ACOGR</name>
<gene>
    <name evidence="1" type="ORF">QJS04_geneDACA005212</name>
</gene>
<sequence length="109" mass="13317">MHRWSSIHLAVVKFHGYFMQIEARQQSGVNEQDKVKEEKKVWMQEEAEQLERLYAQEREMIVIKREKLRLKEMIEEERIMAIDTTKMQSLQAEYYKALQMKIMRKIVQL</sequence>
<protein>
    <submittedName>
        <fullName evidence="1">Uncharacterized protein</fullName>
    </submittedName>
</protein>
<evidence type="ECO:0000313" key="2">
    <source>
        <dbReference type="Proteomes" id="UP001179952"/>
    </source>
</evidence>
<reference evidence="1" key="1">
    <citation type="journal article" date="2023" name="Nat. Commun.">
        <title>Diploid and tetraploid genomes of Acorus and the evolution of monocots.</title>
        <authorList>
            <person name="Ma L."/>
            <person name="Liu K.W."/>
            <person name="Li Z."/>
            <person name="Hsiao Y.Y."/>
            <person name="Qi Y."/>
            <person name="Fu T."/>
            <person name="Tang G.D."/>
            <person name="Zhang D."/>
            <person name="Sun W.H."/>
            <person name="Liu D.K."/>
            <person name="Li Y."/>
            <person name="Chen G.Z."/>
            <person name="Liu X.D."/>
            <person name="Liao X.Y."/>
            <person name="Jiang Y.T."/>
            <person name="Yu X."/>
            <person name="Hao Y."/>
            <person name="Huang J."/>
            <person name="Zhao X.W."/>
            <person name="Ke S."/>
            <person name="Chen Y.Y."/>
            <person name="Wu W.L."/>
            <person name="Hsu J.L."/>
            <person name="Lin Y.F."/>
            <person name="Huang M.D."/>
            <person name="Li C.Y."/>
            <person name="Huang L."/>
            <person name="Wang Z.W."/>
            <person name="Zhao X."/>
            <person name="Zhong W.Y."/>
            <person name="Peng D.H."/>
            <person name="Ahmad S."/>
            <person name="Lan S."/>
            <person name="Zhang J.S."/>
            <person name="Tsai W.C."/>
            <person name="Van de Peer Y."/>
            <person name="Liu Z.J."/>
        </authorList>
    </citation>
    <scope>NUCLEOTIDE SEQUENCE</scope>
    <source>
        <strain evidence="1">SCP</strain>
    </source>
</reference>
<reference evidence="1" key="2">
    <citation type="submission" date="2023-06" db="EMBL/GenBank/DDBJ databases">
        <authorList>
            <person name="Ma L."/>
            <person name="Liu K.-W."/>
            <person name="Li Z."/>
            <person name="Hsiao Y.-Y."/>
            <person name="Qi Y."/>
            <person name="Fu T."/>
            <person name="Tang G."/>
            <person name="Zhang D."/>
            <person name="Sun W.-H."/>
            <person name="Liu D.-K."/>
            <person name="Li Y."/>
            <person name="Chen G.-Z."/>
            <person name="Liu X.-D."/>
            <person name="Liao X.-Y."/>
            <person name="Jiang Y.-T."/>
            <person name="Yu X."/>
            <person name="Hao Y."/>
            <person name="Huang J."/>
            <person name="Zhao X.-W."/>
            <person name="Ke S."/>
            <person name="Chen Y.-Y."/>
            <person name="Wu W.-L."/>
            <person name="Hsu J.-L."/>
            <person name="Lin Y.-F."/>
            <person name="Huang M.-D."/>
            <person name="Li C.-Y."/>
            <person name="Huang L."/>
            <person name="Wang Z.-W."/>
            <person name="Zhao X."/>
            <person name="Zhong W.-Y."/>
            <person name="Peng D.-H."/>
            <person name="Ahmad S."/>
            <person name="Lan S."/>
            <person name="Zhang J.-S."/>
            <person name="Tsai W.-C."/>
            <person name="Van De Peer Y."/>
            <person name="Liu Z.-J."/>
        </authorList>
    </citation>
    <scope>NUCLEOTIDE SEQUENCE</scope>
    <source>
        <strain evidence="1">SCP</strain>
        <tissue evidence="1">Leaves</tissue>
    </source>
</reference>